<evidence type="ECO:0000313" key="7">
    <source>
        <dbReference type="EMBL" id="QIB35729.1"/>
    </source>
</evidence>
<reference evidence="7 8" key="1">
    <citation type="submission" date="2020-02" db="EMBL/GenBank/DDBJ databases">
        <authorList>
            <person name="Li G."/>
        </authorList>
    </citation>
    <scope>NUCLEOTIDE SEQUENCE [LARGE SCALE GENOMIC DNA]</scope>
    <source>
        <strain evidence="7 8">DSM 102029</strain>
    </source>
</reference>
<dbReference type="GO" id="GO:0046076">
    <property type="term" value="P:dTTP catabolic process"/>
    <property type="evidence" value="ECO:0007669"/>
    <property type="project" value="TreeGrafter"/>
</dbReference>
<dbReference type="GO" id="GO:0046052">
    <property type="term" value="P:UTP catabolic process"/>
    <property type="evidence" value="ECO:0007669"/>
    <property type="project" value="TreeGrafter"/>
</dbReference>
<dbReference type="NCBIfam" id="NF007113">
    <property type="entry name" value="PRK09562.1"/>
    <property type="match status" value="1"/>
</dbReference>
<proteinExistence type="inferred from homology"/>
<feature type="domain" description="NTP pyrophosphohydrolase MazG-like" evidence="6">
    <location>
        <begin position="30"/>
        <end position="103"/>
    </location>
</feature>
<dbReference type="Pfam" id="PF03819">
    <property type="entry name" value="MazG"/>
    <property type="match status" value="1"/>
</dbReference>
<dbReference type="CDD" id="cd11529">
    <property type="entry name" value="NTP-PPase_MazG_Cterm"/>
    <property type="match status" value="1"/>
</dbReference>
<dbReference type="GO" id="GO:0046081">
    <property type="term" value="P:dUTP catabolic process"/>
    <property type="evidence" value="ECO:0007669"/>
    <property type="project" value="TreeGrafter"/>
</dbReference>
<dbReference type="KEGG" id="apra:G3A50_19945"/>
<dbReference type="InterPro" id="IPR021130">
    <property type="entry name" value="PRib-ATP_PPHydrolase-like"/>
</dbReference>
<dbReference type="InterPro" id="IPR048011">
    <property type="entry name" value="NTP-PPase_MazG-like_C"/>
</dbReference>
<dbReference type="GO" id="GO:0047693">
    <property type="term" value="F:ATP diphosphatase activity"/>
    <property type="evidence" value="ECO:0007669"/>
    <property type="project" value="UniProtKB-EC"/>
</dbReference>
<evidence type="ECO:0000256" key="5">
    <source>
        <dbReference type="SAM" id="MobiDB-lite"/>
    </source>
</evidence>
<dbReference type="CDD" id="cd11528">
    <property type="entry name" value="NTP-PPase_MazG_Nterm"/>
    <property type="match status" value="1"/>
</dbReference>
<keyword evidence="8" id="KW-1185">Reference proteome</keyword>
<dbReference type="InterPro" id="IPR004518">
    <property type="entry name" value="MazG-like_dom"/>
</dbReference>
<gene>
    <name evidence="7" type="primary">mazG</name>
    <name evidence="7" type="ORF">G3A50_19945</name>
</gene>
<dbReference type="GO" id="GO:0046061">
    <property type="term" value="P:dATP catabolic process"/>
    <property type="evidence" value="ECO:0007669"/>
    <property type="project" value="TreeGrafter"/>
</dbReference>
<evidence type="ECO:0000256" key="2">
    <source>
        <dbReference type="ARBA" id="ARBA00061115"/>
    </source>
</evidence>
<accession>A0A6P1YQS7</accession>
<dbReference type="GO" id="GO:0046047">
    <property type="term" value="P:TTP catabolic process"/>
    <property type="evidence" value="ECO:0007669"/>
    <property type="project" value="TreeGrafter"/>
</dbReference>
<dbReference type="EC" id="3.6.1.8" evidence="3"/>
<dbReference type="FunFam" id="1.10.287.1080:FF:000001">
    <property type="entry name" value="Nucleoside triphosphate pyrophosphohydrolase"/>
    <property type="match status" value="1"/>
</dbReference>
<dbReference type="GO" id="GO:0006203">
    <property type="term" value="P:dGTP catabolic process"/>
    <property type="evidence" value="ECO:0007669"/>
    <property type="project" value="TreeGrafter"/>
</dbReference>
<evidence type="ECO:0000259" key="6">
    <source>
        <dbReference type="Pfam" id="PF03819"/>
    </source>
</evidence>
<feature type="region of interest" description="Disordered" evidence="5">
    <location>
        <begin position="252"/>
        <end position="282"/>
    </location>
</feature>
<dbReference type="Gene3D" id="1.10.287.1080">
    <property type="entry name" value="MazG-like"/>
    <property type="match status" value="2"/>
</dbReference>
<dbReference type="InterPro" id="IPR048015">
    <property type="entry name" value="NTP-PPase_MazG-like_N"/>
</dbReference>
<dbReference type="AlphaFoldDB" id="A0A6P1YQS7"/>
<comment type="similarity">
    <text evidence="2">Belongs to the nucleoside triphosphate pyrophosphohydrolase family.</text>
</comment>
<evidence type="ECO:0000256" key="1">
    <source>
        <dbReference type="ARBA" id="ARBA00052141"/>
    </source>
</evidence>
<dbReference type="RefSeq" id="WP_163076868.1">
    <property type="nucleotide sequence ID" value="NZ_CP048630.1"/>
</dbReference>
<dbReference type="InterPro" id="IPR011551">
    <property type="entry name" value="NTP_PyrPHydrolase_MazG"/>
</dbReference>
<dbReference type="Proteomes" id="UP000464751">
    <property type="component" value="Chromosome"/>
</dbReference>
<dbReference type="Pfam" id="PF01503">
    <property type="entry name" value="PRA-PH"/>
    <property type="match status" value="1"/>
</dbReference>
<dbReference type="FunFam" id="1.10.287.1080:FF:000003">
    <property type="entry name" value="Nucleoside triphosphate pyrophosphohydrolase"/>
    <property type="match status" value="1"/>
</dbReference>
<dbReference type="SUPFAM" id="SSF101386">
    <property type="entry name" value="all-alpha NTP pyrophosphatases"/>
    <property type="match status" value="2"/>
</dbReference>
<dbReference type="EMBL" id="CP048630">
    <property type="protein sequence ID" value="QIB35729.1"/>
    <property type="molecule type" value="Genomic_DNA"/>
</dbReference>
<keyword evidence="7" id="KW-0378">Hydrolase</keyword>
<dbReference type="NCBIfam" id="TIGR00444">
    <property type="entry name" value="mazG"/>
    <property type="match status" value="1"/>
</dbReference>
<organism evidence="7 8">
    <name type="scientific">Ancylobacter pratisalsi</name>
    <dbReference type="NCBI Taxonomy" id="1745854"/>
    <lineage>
        <taxon>Bacteria</taxon>
        <taxon>Pseudomonadati</taxon>
        <taxon>Pseudomonadota</taxon>
        <taxon>Alphaproteobacteria</taxon>
        <taxon>Hyphomicrobiales</taxon>
        <taxon>Xanthobacteraceae</taxon>
        <taxon>Ancylobacter</taxon>
    </lineage>
</organism>
<protein>
    <recommendedName>
        <fullName evidence="4">Nucleoside triphosphate pyrophosphohydrolase</fullName>
        <ecNumber evidence="3">3.6.1.8</ecNumber>
    </recommendedName>
</protein>
<sequence length="282" mass="30596">MTPSRDISRLLEIMAALRTPGSGCPWDLEQDFASVAPYTIEEAYEVADAIARDDLEDLCDELGDLLLQVAFHARMAQERGAFDFGDVVTAITSKMIRRHPHVFGDARGRDVSAVNAAWAAIKAEEKALRAQRRVQRGLPPEPPAGRTLDSVAAGAPALARAVKLQAKAATVGFDWPDTRQVLDKIREEIDEVEAEIVSGDRQAAAGEVGDLLFALANLARHLDVDPEAALRGTNEKFMRRFGYIEDRLAEQGRSPGEASLEEMEAHWQAAKSAAPAPSGDGD</sequence>
<dbReference type="PANTHER" id="PTHR30522">
    <property type="entry name" value="NUCLEOSIDE TRIPHOSPHATE PYROPHOSPHOHYDROLASE"/>
    <property type="match status" value="1"/>
</dbReference>
<comment type="catalytic activity">
    <reaction evidence="1">
        <text>ATP + H2O = AMP + diphosphate + H(+)</text>
        <dbReference type="Rhea" id="RHEA:14245"/>
        <dbReference type="ChEBI" id="CHEBI:15377"/>
        <dbReference type="ChEBI" id="CHEBI:15378"/>
        <dbReference type="ChEBI" id="CHEBI:30616"/>
        <dbReference type="ChEBI" id="CHEBI:33019"/>
        <dbReference type="ChEBI" id="CHEBI:456215"/>
        <dbReference type="EC" id="3.6.1.8"/>
    </reaction>
</comment>
<evidence type="ECO:0000313" key="8">
    <source>
        <dbReference type="Proteomes" id="UP000464751"/>
    </source>
</evidence>
<dbReference type="PANTHER" id="PTHR30522:SF0">
    <property type="entry name" value="NUCLEOSIDE TRIPHOSPHATE PYROPHOSPHOHYDROLASE"/>
    <property type="match status" value="1"/>
</dbReference>
<dbReference type="GO" id="GO:0006950">
    <property type="term" value="P:response to stress"/>
    <property type="evidence" value="ECO:0007669"/>
    <property type="project" value="UniProtKB-ARBA"/>
</dbReference>
<name>A0A6P1YQS7_9HYPH</name>
<evidence type="ECO:0000256" key="4">
    <source>
        <dbReference type="ARBA" id="ARBA00074799"/>
    </source>
</evidence>
<evidence type="ECO:0000256" key="3">
    <source>
        <dbReference type="ARBA" id="ARBA00066372"/>
    </source>
</evidence>